<comment type="caution">
    <text evidence="1">The sequence shown here is derived from an EMBL/GenBank/DDBJ whole genome shotgun (WGS) entry which is preliminary data.</text>
</comment>
<proteinExistence type="predicted"/>
<sequence length="116" mass="13480">MHILYPIEEKKKLIPDKKGISGDIQCNNTREGGDPSVKNYNNSCYLDATEQFNKLESLQNLWIRFIFGLRNFNVVHVSSFQPGSSFEPYISCLPMQYPMLLSIVIRYLRERLLAFS</sequence>
<evidence type="ECO:0000313" key="1">
    <source>
        <dbReference type="EMBL" id="CAH2083443.1"/>
    </source>
</evidence>
<evidence type="ECO:0000313" key="2">
    <source>
        <dbReference type="Proteomes" id="UP001153954"/>
    </source>
</evidence>
<dbReference type="AlphaFoldDB" id="A0AAU9TBS9"/>
<keyword evidence="2" id="KW-1185">Reference proteome</keyword>
<reference evidence="1" key="1">
    <citation type="submission" date="2022-03" db="EMBL/GenBank/DDBJ databases">
        <authorList>
            <person name="Tunstrom K."/>
        </authorList>
    </citation>
    <scope>NUCLEOTIDE SEQUENCE</scope>
</reference>
<gene>
    <name evidence="1" type="ORF">EEDITHA_LOCUS140</name>
</gene>
<organism evidence="1 2">
    <name type="scientific">Euphydryas editha</name>
    <name type="common">Edith's checkerspot</name>
    <dbReference type="NCBI Taxonomy" id="104508"/>
    <lineage>
        <taxon>Eukaryota</taxon>
        <taxon>Metazoa</taxon>
        <taxon>Ecdysozoa</taxon>
        <taxon>Arthropoda</taxon>
        <taxon>Hexapoda</taxon>
        <taxon>Insecta</taxon>
        <taxon>Pterygota</taxon>
        <taxon>Neoptera</taxon>
        <taxon>Endopterygota</taxon>
        <taxon>Lepidoptera</taxon>
        <taxon>Glossata</taxon>
        <taxon>Ditrysia</taxon>
        <taxon>Papilionoidea</taxon>
        <taxon>Nymphalidae</taxon>
        <taxon>Nymphalinae</taxon>
        <taxon>Euphydryas</taxon>
    </lineage>
</organism>
<protein>
    <submittedName>
        <fullName evidence="1">Uncharacterized protein</fullName>
    </submittedName>
</protein>
<dbReference type="EMBL" id="CAKOGL010000001">
    <property type="protein sequence ID" value="CAH2083443.1"/>
    <property type="molecule type" value="Genomic_DNA"/>
</dbReference>
<accession>A0AAU9TBS9</accession>
<dbReference type="Proteomes" id="UP001153954">
    <property type="component" value="Unassembled WGS sequence"/>
</dbReference>
<name>A0AAU9TBS9_EUPED</name>